<evidence type="ECO:0000313" key="2">
    <source>
        <dbReference type="Proteomes" id="UP001385892"/>
    </source>
</evidence>
<dbReference type="InterPro" id="IPR004165">
    <property type="entry name" value="CoA_trans_fam_I"/>
</dbReference>
<dbReference type="PANTHER" id="PTHR43293">
    <property type="entry name" value="ACETATE COA-TRANSFERASE YDIF"/>
    <property type="match status" value="1"/>
</dbReference>
<dbReference type="Gene3D" id="3.40.1080.10">
    <property type="entry name" value="Glutaconate Coenzyme A-transferase"/>
    <property type="match status" value="2"/>
</dbReference>
<organism evidence="1 2">
    <name type="scientific">Variovorax rhizosphaerae</name>
    <dbReference type="NCBI Taxonomy" id="1836200"/>
    <lineage>
        <taxon>Bacteria</taxon>
        <taxon>Pseudomonadati</taxon>
        <taxon>Pseudomonadota</taxon>
        <taxon>Betaproteobacteria</taxon>
        <taxon>Burkholderiales</taxon>
        <taxon>Comamonadaceae</taxon>
        <taxon>Variovorax</taxon>
    </lineage>
</organism>
<name>A0ABU8WX37_9BURK</name>
<keyword evidence="1" id="KW-0808">Transferase</keyword>
<dbReference type="Pfam" id="PF01144">
    <property type="entry name" value="CoA_trans"/>
    <property type="match status" value="1"/>
</dbReference>
<dbReference type="Proteomes" id="UP001385892">
    <property type="component" value="Unassembled WGS sequence"/>
</dbReference>
<dbReference type="PANTHER" id="PTHR43293:SF1">
    <property type="entry name" value="ACETATE COA-TRANSFERASE YDIF"/>
    <property type="match status" value="1"/>
</dbReference>
<protein>
    <submittedName>
        <fullName evidence="1">Acyl CoA:acetate/3-ketoacid CoA transferase</fullName>
    </submittedName>
</protein>
<reference evidence="1 2" key="1">
    <citation type="submission" date="2024-03" db="EMBL/GenBank/DDBJ databases">
        <title>Novel species of the genus Variovorax.</title>
        <authorList>
            <person name="Liu Q."/>
            <person name="Xin Y.-H."/>
        </authorList>
    </citation>
    <scope>NUCLEOTIDE SEQUENCE [LARGE SCALE GENOMIC DNA]</scope>
    <source>
        <strain evidence="1 2">KACC 18900</strain>
    </source>
</reference>
<comment type="caution">
    <text evidence="1">The sequence shown here is derived from an EMBL/GenBank/DDBJ whole genome shotgun (WGS) entry which is preliminary data.</text>
</comment>
<gene>
    <name evidence="1" type="ORF">WKW82_36115</name>
</gene>
<dbReference type="InterPro" id="IPR037171">
    <property type="entry name" value="NagB/RpiA_transferase-like"/>
</dbReference>
<dbReference type="RefSeq" id="WP_340347976.1">
    <property type="nucleotide sequence ID" value="NZ_JBBKZT010000031.1"/>
</dbReference>
<dbReference type="EMBL" id="JBBKZT010000031">
    <property type="protein sequence ID" value="MEJ8852103.1"/>
    <property type="molecule type" value="Genomic_DNA"/>
</dbReference>
<dbReference type="GO" id="GO:0016740">
    <property type="term" value="F:transferase activity"/>
    <property type="evidence" value="ECO:0007669"/>
    <property type="project" value="UniProtKB-KW"/>
</dbReference>
<accession>A0ABU8WX37</accession>
<sequence>MRNKIVSAADAVAVIAAGDMLATSGFVGIGTPDELLLALAKRFVETGEPRNLDLVFAAGQGDGRDRGLNQLAHDGLLRRVIGGHWGLIPQLARLAVEDRIEAYNLPQGCISQLYRDIAARKPGTLSKVGIGTFVDPRLGGGKVNAVTTEDLVRVMEIDDEEWLFYKAFKIDVAFVRGTTADEHGNITMEREALTLDNLAMAMAAHNSGGVVIAQVERIARNGSLDPRAVRIPGTLVDCVVVAQPENHHQTYGTAYSAAFASEIQVPLDNIKPLPLDERKIIARRCAMELPVDGVVNLGIGMPEGVSAVANEERVLDLFTLTAEPGIVGGMPASGLDFGAGLNVEAIVDQNQQFDFYDGGGLDMACLGMAECDAEGNVNVSRFGPKLAGAGGFINISQNARTLVLAGTFTAGGLEVAVENGQLRIVQEGRARKFCSAVQQITFSGKHAAAQGRRVLYVTERCVFELTPKGLQLAEVAPGIDIERDILAHMSFRPIIDTPKTMDARIFHTETIGLRGQLLDLELSGRVKHDAQRDLLFLHFQHLHVRSVDDVARIREAVSACCEAIGRKVPVIVNYDGFRLDDSVAEAYARMVAEMEERFYSRVSRYAGGAFRRMQLTRALTRTIAPAVFDSVIAATAYVERDRPKR</sequence>
<dbReference type="SUPFAM" id="SSF100950">
    <property type="entry name" value="NagB/RpiA/CoA transferase-like"/>
    <property type="match status" value="2"/>
</dbReference>
<dbReference type="SMART" id="SM00882">
    <property type="entry name" value="CoA_trans"/>
    <property type="match status" value="1"/>
</dbReference>
<proteinExistence type="predicted"/>
<evidence type="ECO:0000313" key="1">
    <source>
        <dbReference type="EMBL" id="MEJ8852103.1"/>
    </source>
</evidence>
<keyword evidence="2" id="KW-1185">Reference proteome</keyword>